<feature type="domain" description="C2H2-type" evidence="10">
    <location>
        <begin position="110"/>
        <end position="138"/>
    </location>
</feature>
<evidence type="ECO:0000256" key="1">
    <source>
        <dbReference type="ARBA" id="ARBA00004123"/>
    </source>
</evidence>
<dbReference type="InterPro" id="IPR036236">
    <property type="entry name" value="Znf_C2H2_sf"/>
</dbReference>
<evidence type="ECO:0000256" key="4">
    <source>
        <dbReference type="ARBA" id="ARBA00022833"/>
    </source>
</evidence>
<dbReference type="SMART" id="SM00355">
    <property type="entry name" value="ZnF_C2H2"/>
    <property type="match status" value="3"/>
</dbReference>
<feature type="coiled-coil region" evidence="9">
    <location>
        <begin position="191"/>
        <end position="221"/>
    </location>
</feature>
<dbReference type="SUPFAM" id="SSF57667">
    <property type="entry name" value="beta-beta-alpha zinc fingers"/>
    <property type="match status" value="2"/>
</dbReference>
<evidence type="ECO:0000313" key="11">
    <source>
        <dbReference type="EMBL" id="CDW74332.1"/>
    </source>
</evidence>
<keyword evidence="4" id="KW-0862">Zinc</keyword>
<gene>
    <name evidence="11" type="primary">Contig18730.g19888</name>
    <name evidence="11" type="ORF">STYLEM_3327</name>
</gene>
<sequence>MQNQQFTYLQQTESCYIKKQNIDILYQKPNSSELFENQNLPMSIAQMQYELAFKKELLIDFQKSKINNQKLSSEQQNLIDNKQAKEELTFQMKSQRKRGPRIKDNKCRIFKCDLCDVVVTRKDNLLKHKKNIHFQEKQFQCGECFKQFTEKGNLVVHLRIHQGIKPYKCEICGLRVSSKGNYLDHCKRHFKKKQTQLNNHLEKKHKNLAQQKQVIIQIEREQEEAYPLIDYDKEVLKQFFKKSSLY</sequence>
<feature type="domain" description="C2H2-type" evidence="10">
    <location>
        <begin position="139"/>
        <end position="166"/>
    </location>
</feature>
<keyword evidence="2" id="KW-0479">Metal-binding</keyword>
<keyword evidence="3" id="KW-0677">Repeat</keyword>
<keyword evidence="5" id="KW-0805">Transcription regulation</keyword>
<dbReference type="InterPro" id="IPR013087">
    <property type="entry name" value="Znf_C2H2_type"/>
</dbReference>
<evidence type="ECO:0000256" key="8">
    <source>
        <dbReference type="PROSITE-ProRule" id="PRU00042"/>
    </source>
</evidence>
<dbReference type="GO" id="GO:0008270">
    <property type="term" value="F:zinc ion binding"/>
    <property type="evidence" value="ECO:0007669"/>
    <property type="project" value="UniProtKB-KW"/>
</dbReference>
<dbReference type="GO" id="GO:0001817">
    <property type="term" value="P:regulation of cytokine production"/>
    <property type="evidence" value="ECO:0007669"/>
    <property type="project" value="TreeGrafter"/>
</dbReference>
<dbReference type="EMBL" id="CCKQ01003220">
    <property type="protein sequence ID" value="CDW74332.1"/>
    <property type="molecule type" value="Genomic_DNA"/>
</dbReference>
<reference evidence="11 12" key="1">
    <citation type="submission" date="2014-06" db="EMBL/GenBank/DDBJ databases">
        <authorList>
            <person name="Swart Estienne"/>
        </authorList>
    </citation>
    <scope>NUCLEOTIDE SEQUENCE [LARGE SCALE GENOMIC DNA]</scope>
    <source>
        <strain evidence="11 12">130c</strain>
    </source>
</reference>
<dbReference type="AlphaFoldDB" id="A0A077ZYW4"/>
<evidence type="ECO:0000256" key="6">
    <source>
        <dbReference type="ARBA" id="ARBA00023163"/>
    </source>
</evidence>
<comment type="subcellular location">
    <subcellularLocation>
        <location evidence="1">Nucleus</location>
    </subcellularLocation>
</comment>
<dbReference type="InParanoid" id="A0A077ZYW4"/>
<evidence type="ECO:0000313" key="12">
    <source>
        <dbReference type="Proteomes" id="UP000039865"/>
    </source>
</evidence>
<keyword evidence="7" id="KW-0539">Nucleus</keyword>
<proteinExistence type="predicted"/>
<dbReference type="GO" id="GO:0002682">
    <property type="term" value="P:regulation of immune system process"/>
    <property type="evidence" value="ECO:0007669"/>
    <property type="project" value="TreeGrafter"/>
</dbReference>
<dbReference type="GO" id="GO:0001227">
    <property type="term" value="F:DNA-binding transcription repressor activity, RNA polymerase II-specific"/>
    <property type="evidence" value="ECO:0007669"/>
    <property type="project" value="TreeGrafter"/>
</dbReference>
<dbReference type="PANTHER" id="PTHR24399">
    <property type="entry name" value="ZINC FINGER AND BTB DOMAIN-CONTAINING"/>
    <property type="match status" value="1"/>
</dbReference>
<keyword evidence="9" id="KW-0175">Coiled coil</keyword>
<dbReference type="Proteomes" id="UP000039865">
    <property type="component" value="Unassembled WGS sequence"/>
</dbReference>
<dbReference type="FunFam" id="3.30.160.60:FF:000086">
    <property type="entry name" value="transcription factor E4F1 isoform X1"/>
    <property type="match status" value="1"/>
</dbReference>
<keyword evidence="8" id="KW-0863">Zinc-finger</keyword>
<name>A0A077ZYW4_STYLE</name>
<dbReference type="PROSITE" id="PS50157">
    <property type="entry name" value="ZINC_FINGER_C2H2_2"/>
    <property type="match status" value="3"/>
</dbReference>
<dbReference type="Gene3D" id="3.30.160.60">
    <property type="entry name" value="Classic Zinc Finger"/>
    <property type="match status" value="2"/>
</dbReference>
<protein>
    <submittedName>
        <fullName evidence="11">Zinc finger protein ozf</fullName>
    </submittedName>
</protein>
<evidence type="ECO:0000256" key="3">
    <source>
        <dbReference type="ARBA" id="ARBA00022737"/>
    </source>
</evidence>
<dbReference type="PANTHER" id="PTHR24399:SF23">
    <property type="entry name" value="C2H2-TYPE DOMAIN-CONTAINING PROTEIN"/>
    <property type="match status" value="1"/>
</dbReference>
<evidence type="ECO:0000256" key="5">
    <source>
        <dbReference type="ARBA" id="ARBA00023015"/>
    </source>
</evidence>
<organism evidence="11 12">
    <name type="scientific">Stylonychia lemnae</name>
    <name type="common">Ciliate</name>
    <dbReference type="NCBI Taxonomy" id="5949"/>
    <lineage>
        <taxon>Eukaryota</taxon>
        <taxon>Sar</taxon>
        <taxon>Alveolata</taxon>
        <taxon>Ciliophora</taxon>
        <taxon>Intramacronucleata</taxon>
        <taxon>Spirotrichea</taxon>
        <taxon>Stichotrichia</taxon>
        <taxon>Sporadotrichida</taxon>
        <taxon>Oxytrichidae</taxon>
        <taxon>Stylonychinae</taxon>
        <taxon>Stylonychia</taxon>
    </lineage>
</organism>
<keyword evidence="6" id="KW-0804">Transcription</keyword>
<evidence type="ECO:0000259" key="10">
    <source>
        <dbReference type="PROSITE" id="PS50157"/>
    </source>
</evidence>
<evidence type="ECO:0000256" key="9">
    <source>
        <dbReference type="SAM" id="Coils"/>
    </source>
</evidence>
<dbReference type="GO" id="GO:0000978">
    <property type="term" value="F:RNA polymerase II cis-regulatory region sequence-specific DNA binding"/>
    <property type="evidence" value="ECO:0007669"/>
    <property type="project" value="TreeGrafter"/>
</dbReference>
<dbReference type="GO" id="GO:0005654">
    <property type="term" value="C:nucleoplasm"/>
    <property type="evidence" value="ECO:0007669"/>
    <property type="project" value="TreeGrafter"/>
</dbReference>
<evidence type="ECO:0000256" key="2">
    <source>
        <dbReference type="ARBA" id="ARBA00022723"/>
    </source>
</evidence>
<accession>A0A077ZYW4</accession>
<keyword evidence="12" id="KW-1185">Reference proteome</keyword>
<dbReference type="Pfam" id="PF00096">
    <property type="entry name" value="zf-C2H2"/>
    <property type="match status" value="2"/>
</dbReference>
<dbReference type="PROSITE" id="PS00028">
    <property type="entry name" value="ZINC_FINGER_C2H2_1"/>
    <property type="match status" value="3"/>
</dbReference>
<feature type="domain" description="C2H2-type" evidence="10">
    <location>
        <begin position="167"/>
        <end position="194"/>
    </location>
</feature>
<evidence type="ECO:0000256" key="7">
    <source>
        <dbReference type="ARBA" id="ARBA00023242"/>
    </source>
</evidence>
<dbReference type="OrthoDB" id="6077919at2759"/>